<comment type="subunit">
    <text evidence="6">Component of the Mediator complex.</text>
</comment>
<keyword evidence="4 6" id="KW-0804">Transcription</keyword>
<evidence type="ECO:0000256" key="5">
    <source>
        <dbReference type="ARBA" id="ARBA00023242"/>
    </source>
</evidence>
<evidence type="ECO:0000313" key="8">
    <source>
        <dbReference type="Proteomes" id="UP001208570"/>
    </source>
</evidence>
<dbReference type="Proteomes" id="UP001208570">
    <property type="component" value="Unassembled WGS sequence"/>
</dbReference>
<evidence type="ECO:0000256" key="1">
    <source>
        <dbReference type="ARBA" id="ARBA00004123"/>
    </source>
</evidence>
<keyword evidence="3 6" id="KW-0805">Transcription regulation</keyword>
<reference evidence="7" key="1">
    <citation type="journal article" date="2023" name="Mol. Biol. Evol.">
        <title>Third-Generation Sequencing Reveals the Adaptive Role of the Epigenome in Three Deep-Sea Polychaetes.</title>
        <authorList>
            <person name="Perez M."/>
            <person name="Aroh O."/>
            <person name="Sun Y."/>
            <person name="Lan Y."/>
            <person name="Juniper S.K."/>
            <person name="Young C.R."/>
            <person name="Angers B."/>
            <person name="Qian P.Y."/>
        </authorList>
    </citation>
    <scope>NUCLEOTIDE SEQUENCE</scope>
    <source>
        <strain evidence="7">P08H-3</strain>
    </source>
</reference>
<dbReference type="GO" id="GO:0006369">
    <property type="term" value="P:termination of RNA polymerase II transcription"/>
    <property type="evidence" value="ECO:0007669"/>
    <property type="project" value="TreeGrafter"/>
</dbReference>
<evidence type="ECO:0000313" key="7">
    <source>
        <dbReference type="EMBL" id="KAK2154889.1"/>
    </source>
</evidence>
<dbReference type="AlphaFoldDB" id="A0AAD9JKT7"/>
<keyword evidence="8" id="KW-1185">Reference proteome</keyword>
<evidence type="ECO:0000256" key="3">
    <source>
        <dbReference type="ARBA" id="ARBA00023015"/>
    </source>
</evidence>
<name>A0AAD9JKT7_9ANNE</name>
<protein>
    <recommendedName>
        <fullName evidence="6">Mediator of RNA polymerase II transcription subunit 18</fullName>
    </recommendedName>
    <alternativeName>
        <fullName evidence="6">Mediator complex subunit 18</fullName>
    </alternativeName>
</protein>
<comment type="caution">
    <text evidence="7">The sequence shown here is derived from an EMBL/GenBank/DDBJ whole genome shotgun (WGS) entry which is preliminary data.</text>
</comment>
<comment type="function">
    <text evidence="6">Component of the Mediator complex, a coactivator involved in the regulated transcription of nearly all RNA polymerase II-dependent genes. Mediator functions as a bridge to convey information from gene-specific regulatory proteins to the basal RNA polymerase II transcription machinery. Mediator is recruited to promoters by direct interactions with regulatory proteins and serves as a scaffold for the assembly of a functional preinitiation complex with RNA polymerase II and the general transcription factors.</text>
</comment>
<accession>A0AAD9JKT7</accession>
<keyword evidence="6" id="KW-0010">Activator</keyword>
<dbReference type="PANTHER" id="PTHR13321">
    <property type="entry name" value="MEDIATOR OF RNA POLYMERASE II TRANSCRIPTION, SUBUNIT 18"/>
    <property type="match status" value="1"/>
</dbReference>
<comment type="subcellular location">
    <subcellularLocation>
        <location evidence="1 6">Nucleus</location>
    </subcellularLocation>
</comment>
<dbReference type="GO" id="GO:0003712">
    <property type="term" value="F:transcription coregulator activity"/>
    <property type="evidence" value="ECO:0007669"/>
    <property type="project" value="InterPro"/>
</dbReference>
<proteinExistence type="inferred from homology"/>
<dbReference type="PANTHER" id="PTHR13321:SF2">
    <property type="entry name" value="MEDIATOR OF RNA POLYMERASE II TRANSCRIPTION SUBUNIT 18"/>
    <property type="match status" value="1"/>
</dbReference>
<dbReference type="GO" id="GO:0006357">
    <property type="term" value="P:regulation of transcription by RNA polymerase II"/>
    <property type="evidence" value="ECO:0007669"/>
    <property type="project" value="InterPro"/>
</dbReference>
<comment type="similarity">
    <text evidence="2 6">Belongs to the Mediator complex subunit 18 family.</text>
</comment>
<dbReference type="GO" id="GO:0070847">
    <property type="term" value="C:core mediator complex"/>
    <property type="evidence" value="ECO:0007669"/>
    <property type="project" value="TreeGrafter"/>
</dbReference>
<dbReference type="Pfam" id="PF09637">
    <property type="entry name" value="Med18"/>
    <property type="match status" value="1"/>
</dbReference>
<evidence type="ECO:0000256" key="2">
    <source>
        <dbReference type="ARBA" id="ARBA00009814"/>
    </source>
</evidence>
<organism evidence="7 8">
    <name type="scientific">Paralvinella palmiformis</name>
    <dbReference type="NCBI Taxonomy" id="53620"/>
    <lineage>
        <taxon>Eukaryota</taxon>
        <taxon>Metazoa</taxon>
        <taxon>Spiralia</taxon>
        <taxon>Lophotrochozoa</taxon>
        <taxon>Annelida</taxon>
        <taxon>Polychaeta</taxon>
        <taxon>Sedentaria</taxon>
        <taxon>Canalipalpata</taxon>
        <taxon>Terebellida</taxon>
        <taxon>Terebelliformia</taxon>
        <taxon>Alvinellidae</taxon>
        <taxon>Paralvinella</taxon>
    </lineage>
</organism>
<gene>
    <name evidence="6" type="primary">MED18</name>
    <name evidence="7" type="ORF">LSH36_255g05019</name>
</gene>
<dbReference type="Gene3D" id="2.40.320.10">
    <property type="entry name" value="Hypothetical Protein Pfu-838710-001"/>
    <property type="match status" value="1"/>
</dbReference>
<dbReference type="EMBL" id="JAODUP010000255">
    <property type="protein sequence ID" value="KAK2154889.1"/>
    <property type="molecule type" value="Genomic_DNA"/>
</dbReference>
<sequence length="150" mass="17172">MTNKNVEYKSQAGITAVCGILSISSRYKLSSAWLLLPGFSAYRQCGKEVPSLTHIIGITDLFRLDHEYILKGYFFRKGRMKVTVSKIFKMLELGNIDNIEPLSNSYLVELGVVAPYGQDAIQEDMRNFAEQLKPLVQLEKDHRKIQQMQR</sequence>
<keyword evidence="5 6" id="KW-0539">Nucleus</keyword>
<evidence type="ECO:0000256" key="6">
    <source>
        <dbReference type="RuleBase" id="RU364150"/>
    </source>
</evidence>
<evidence type="ECO:0000256" key="4">
    <source>
        <dbReference type="ARBA" id="ARBA00023163"/>
    </source>
</evidence>
<dbReference type="InterPro" id="IPR019095">
    <property type="entry name" value="Mediator_Med18"/>
</dbReference>
<dbReference type="GO" id="GO:0016592">
    <property type="term" value="C:mediator complex"/>
    <property type="evidence" value="ECO:0007669"/>
    <property type="project" value="InterPro"/>
</dbReference>